<reference evidence="1" key="1">
    <citation type="journal article" date="2015" name="Genome Biol. Evol.">
        <title>Organellar Genomes of White Spruce (Picea glauca): Assembly and Annotation.</title>
        <authorList>
            <person name="Jackman S.D."/>
            <person name="Warren R.L."/>
            <person name="Gibb E.A."/>
            <person name="Vandervalk B.P."/>
            <person name="Mohamadi H."/>
            <person name="Chu J."/>
            <person name="Raymond A."/>
            <person name="Pleasance S."/>
            <person name="Coope R."/>
            <person name="Wildung M.R."/>
            <person name="Ritland C.E."/>
            <person name="Bousquet J."/>
            <person name="Jones S.J."/>
            <person name="Bohlmann J."/>
            <person name="Birol I."/>
        </authorList>
    </citation>
    <scope>NUCLEOTIDE SEQUENCE [LARGE SCALE GENOMIC DNA]</scope>
    <source>
        <tissue evidence="1">Flushing bud</tissue>
    </source>
</reference>
<keyword evidence="1" id="KW-0496">Mitochondrion</keyword>
<dbReference type="EMBL" id="LKAM01000007">
    <property type="protein sequence ID" value="KUM47727.1"/>
    <property type="molecule type" value="Genomic_DNA"/>
</dbReference>
<dbReference type="AlphaFoldDB" id="A0A101LYK2"/>
<proteinExistence type="predicted"/>
<protein>
    <submittedName>
        <fullName evidence="1">Uncharacterized protein</fullName>
    </submittedName>
</protein>
<sequence>MANRTNSMYSERYREGLSIDYSGWNSFRWNRRRKCRGRNIYPESKHSFEAFETSARVMKREREILTNKSLEMGNQERQIIKHHRNPLTLIYWRYHSNNLLVH</sequence>
<evidence type="ECO:0000313" key="1">
    <source>
        <dbReference type="EMBL" id="KUM47727.1"/>
    </source>
</evidence>
<name>A0A101LYK2_PICGL</name>
<accession>A0A101LYK2</accession>
<geneLocation type="mitochondrion" evidence="1"/>
<organism evidence="1">
    <name type="scientific">Picea glauca</name>
    <name type="common">White spruce</name>
    <name type="synonym">Pinus glauca</name>
    <dbReference type="NCBI Taxonomy" id="3330"/>
    <lineage>
        <taxon>Eukaryota</taxon>
        <taxon>Viridiplantae</taxon>
        <taxon>Streptophyta</taxon>
        <taxon>Embryophyta</taxon>
        <taxon>Tracheophyta</taxon>
        <taxon>Spermatophyta</taxon>
        <taxon>Pinopsida</taxon>
        <taxon>Pinidae</taxon>
        <taxon>Conifers I</taxon>
        <taxon>Pinales</taxon>
        <taxon>Pinaceae</taxon>
        <taxon>Picea</taxon>
    </lineage>
</organism>
<gene>
    <name evidence="1" type="ORF">ABT39_MTgene5914</name>
</gene>
<comment type="caution">
    <text evidence="1">The sequence shown here is derived from an EMBL/GenBank/DDBJ whole genome shotgun (WGS) entry which is preliminary data.</text>
</comment>